<proteinExistence type="predicted"/>
<sequence>MATKTDMHGRSEVKPEVTPVVNGAHVDLARLFHCGFSFNWDEGFRSLLPLPSGDHQQGISHDRLE</sequence>
<dbReference type="Proteomes" id="UP001432251">
    <property type="component" value="Chromosome"/>
</dbReference>
<evidence type="ECO:0000313" key="1">
    <source>
        <dbReference type="EMBL" id="WWQ67966.1"/>
    </source>
</evidence>
<protein>
    <submittedName>
        <fullName evidence="1">Uncharacterized protein</fullName>
    </submittedName>
</protein>
<keyword evidence="2" id="KW-1185">Reference proteome</keyword>
<dbReference type="EMBL" id="CP146022">
    <property type="protein sequence ID" value="WWQ67966.1"/>
    <property type="molecule type" value="Genomic_DNA"/>
</dbReference>
<reference evidence="1" key="1">
    <citation type="journal article" date="2025" name="Int. J. Syst. Evol. Microbiol.">
        <title>Streptomyces citrinus sp. nov., with yellow diffusible pigment.</title>
        <authorList>
            <person name="He Y."/>
            <person name="Yang E."/>
            <person name="Xu J."/>
            <person name="Sun Y."/>
            <person name="Sun L."/>
        </authorList>
    </citation>
    <scope>NUCLEOTIDE SEQUENCE</scope>
    <source>
        <strain evidence="1">Q6</strain>
    </source>
</reference>
<organism evidence="1 2">
    <name type="scientific">Streptomyces citrinus</name>
    <dbReference type="NCBI Taxonomy" id="3118173"/>
    <lineage>
        <taxon>Bacteria</taxon>
        <taxon>Bacillati</taxon>
        <taxon>Actinomycetota</taxon>
        <taxon>Actinomycetes</taxon>
        <taxon>Kitasatosporales</taxon>
        <taxon>Streptomycetaceae</taxon>
        <taxon>Streptomyces</taxon>
    </lineage>
</organism>
<accession>A0ACD5AL77</accession>
<gene>
    <name evidence="1" type="ORF">V2W30_34645</name>
</gene>
<name>A0ACD5AL77_9ACTN</name>
<evidence type="ECO:0000313" key="2">
    <source>
        <dbReference type="Proteomes" id="UP001432251"/>
    </source>
</evidence>